<evidence type="ECO:0000259" key="3">
    <source>
        <dbReference type="Pfam" id="PF13406"/>
    </source>
</evidence>
<evidence type="ECO:0000313" key="5">
    <source>
        <dbReference type="Proteomes" id="UP001549145"/>
    </source>
</evidence>
<evidence type="ECO:0000256" key="1">
    <source>
        <dbReference type="SAM" id="SignalP"/>
    </source>
</evidence>
<dbReference type="Pfam" id="PF13406">
    <property type="entry name" value="SLT_2"/>
    <property type="match status" value="1"/>
</dbReference>
<dbReference type="InterPro" id="IPR036365">
    <property type="entry name" value="PGBD-like_sf"/>
</dbReference>
<dbReference type="NCBIfam" id="TIGR02283">
    <property type="entry name" value="MltB_2"/>
    <property type="match status" value="1"/>
</dbReference>
<protein>
    <submittedName>
        <fullName evidence="4">Lytic murein transglycosylase</fullName>
    </submittedName>
</protein>
<evidence type="ECO:0000313" key="4">
    <source>
        <dbReference type="EMBL" id="MET3694891.1"/>
    </source>
</evidence>
<comment type="caution">
    <text evidence="4">The sequence shown here is derived from an EMBL/GenBank/DDBJ whole genome shotgun (WGS) entry which is preliminary data.</text>
</comment>
<sequence>MRIVPALVLAGALGLGAPAGAAPQSAKASAAAATPEEKARFRAFVEALRPDAEARGISRSTFDAAFAGISEPDPDILARTRRQSEFGRPVWDYLVGAVSPARIARGKAQAARLATTLAAIEARIGVPRWMVLAIWGVESDFGASGGTVSTIRALATLAEARFRGTLFRDELLAALAILQRGDITPERMKGSWAGAMGQVQFLPSSFLAHAVDLDGDGHRDIWGSEADALASIGTYLKTLGWNPALSWGYEVALPRDFDLSRYRGDLSDFARRGVRRTDGKALPGAGNASLFLPGGLGGPVFLITDNFEVVRAYNTSDSYALAVGHLADRLAGAPALAAPWPIKAPRLDKAGLQALQAALAARGLYAGEADGRAGPKLREAVRQFQIAEGLPADGYATPALLARIGGNL</sequence>
<dbReference type="InterPro" id="IPR043426">
    <property type="entry name" value="MltB-like"/>
</dbReference>
<feature type="chain" id="PRO_5046318222" evidence="1">
    <location>
        <begin position="22"/>
        <end position="408"/>
    </location>
</feature>
<keyword evidence="5" id="KW-1185">Reference proteome</keyword>
<evidence type="ECO:0000259" key="2">
    <source>
        <dbReference type="Pfam" id="PF01471"/>
    </source>
</evidence>
<dbReference type="InterPro" id="IPR002477">
    <property type="entry name" value="Peptidoglycan-bd-like"/>
</dbReference>
<feature type="domain" description="Transglycosylase SLT" evidence="3">
    <location>
        <begin position="41"/>
        <end position="328"/>
    </location>
</feature>
<dbReference type="InterPro" id="IPR031304">
    <property type="entry name" value="SLT_2"/>
</dbReference>
<dbReference type="Gene3D" id="1.10.8.350">
    <property type="entry name" value="Bacterial muramidase"/>
    <property type="match status" value="1"/>
</dbReference>
<gene>
    <name evidence="4" type="ORF">ABID43_004454</name>
</gene>
<dbReference type="SUPFAM" id="SSF53955">
    <property type="entry name" value="Lysozyme-like"/>
    <property type="match status" value="1"/>
</dbReference>
<feature type="signal peptide" evidence="1">
    <location>
        <begin position="1"/>
        <end position="21"/>
    </location>
</feature>
<feature type="domain" description="Peptidoglycan binding-like" evidence="2">
    <location>
        <begin position="351"/>
        <end position="403"/>
    </location>
</feature>
<dbReference type="Gene3D" id="1.10.530.10">
    <property type="match status" value="1"/>
</dbReference>
<proteinExistence type="predicted"/>
<organism evidence="4 5">
    <name type="scientific">Methylobacterium goesingense</name>
    <dbReference type="NCBI Taxonomy" id="243690"/>
    <lineage>
        <taxon>Bacteria</taxon>
        <taxon>Pseudomonadati</taxon>
        <taxon>Pseudomonadota</taxon>
        <taxon>Alphaproteobacteria</taxon>
        <taxon>Hyphomicrobiales</taxon>
        <taxon>Methylobacteriaceae</taxon>
        <taxon>Methylobacterium</taxon>
    </lineage>
</organism>
<dbReference type="PANTHER" id="PTHR30163:SF8">
    <property type="entry name" value="LYTIC MUREIN TRANSGLYCOSYLASE"/>
    <property type="match status" value="1"/>
</dbReference>
<keyword evidence="1" id="KW-0732">Signal</keyword>
<reference evidence="4 5" key="1">
    <citation type="submission" date="2024-06" db="EMBL/GenBank/DDBJ databases">
        <title>Genomic Encyclopedia of Type Strains, Phase IV (KMG-IV): sequencing the most valuable type-strain genomes for metagenomic binning, comparative biology and taxonomic classification.</title>
        <authorList>
            <person name="Goeker M."/>
        </authorList>
    </citation>
    <scope>NUCLEOTIDE SEQUENCE [LARGE SCALE GENOMIC DNA]</scope>
    <source>
        <strain evidence="4 5">DSM 21331</strain>
    </source>
</reference>
<dbReference type="PANTHER" id="PTHR30163">
    <property type="entry name" value="MEMBRANE-BOUND LYTIC MUREIN TRANSGLYCOSYLASE B"/>
    <property type="match status" value="1"/>
</dbReference>
<dbReference type="InterPro" id="IPR023346">
    <property type="entry name" value="Lysozyme-like_dom_sf"/>
</dbReference>
<dbReference type="Gene3D" id="1.10.101.10">
    <property type="entry name" value="PGBD-like superfamily/PGBD"/>
    <property type="match status" value="1"/>
</dbReference>
<name>A0ABV2LDS0_9HYPH</name>
<dbReference type="EMBL" id="JBEPMM010000019">
    <property type="protein sequence ID" value="MET3694891.1"/>
    <property type="molecule type" value="Genomic_DNA"/>
</dbReference>
<dbReference type="InterPro" id="IPR011970">
    <property type="entry name" value="MltB_2"/>
</dbReference>
<dbReference type="Proteomes" id="UP001549145">
    <property type="component" value="Unassembled WGS sequence"/>
</dbReference>
<dbReference type="InterPro" id="IPR036366">
    <property type="entry name" value="PGBDSf"/>
</dbReference>
<accession>A0ABV2LDS0</accession>
<dbReference type="SUPFAM" id="SSF47090">
    <property type="entry name" value="PGBD-like"/>
    <property type="match status" value="1"/>
</dbReference>
<dbReference type="Pfam" id="PF01471">
    <property type="entry name" value="PG_binding_1"/>
    <property type="match status" value="1"/>
</dbReference>